<accession>A0A5D0MGT7</accession>
<keyword evidence="2" id="KW-1185">Reference proteome</keyword>
<organism evidence="1 2">
    <name type="scientific">Candidatus Mcinerneyibacterium aminivorans</name>
    <dbReference type="NCBI Taxonomy" id="2703815"/>
    <lineage>
        <taxon>Bacteria</taxon>
        <taxon>Candidatus Macinerneyibacteriota</taxon>
        <taxon>Candidatus Mcinerneyibacteria</taxon>
        <taxon>Candidatus Mcinerneyibacteriales</taxon>
        <taxon>Candidatus Mcinerneyibacteriaceae</taxon>
        <taxon>Candidatus Mcinerneyibacterium</taxon>
    </lineage>
</organism>
<protein>
    <submittedName>
        <fullName evidence="1">Uncharacterized protein</fullName>
    </submittedName>
</protein>
<dbReference type="AlphaFoldDB" id="A0A5D0MGT7"/>
<reference evidence="1" key="1">
    <citation type="submission" date="2019-08" db="EMBL/GenBank/DDBJ databases">
        <title>Genomic characterization of a novel candidate phylum (ARYD3) from a high temperature, high salinity tertiary oil reservoir in north central Oklahoma, USA.</title>
        <authorList>
            <person name="Youssef N.H."/>
            <person name="Yadav A."/>
            <person name="Elshahed M.S."/>
        </authorList>
    </citation>
    <scope>NUCLEOTIDE SEQUENCE [LARGE SCALE GENOMIC DNA]</scope>
    <source>
        <strain evidence="1">ARYD3</strain>
    </source>
</reference>
<name>A0A5D0MGT7_9BACT</name>
<sequence>MKKTFLILITLFLIFNYIFSGDLYNGGMGDEYYDQKRRGAFLTESTLRGRMVKKFYNLEGVIAQTNGLLGTNYELAVGQPINEEQQAIYGRAIYKAALEKLNQNEQDSIALYDKTAPEALELAAKNDGDNTLDIKCIYDKIKKEERLGADEFCLFLGDYYNSSVPLDYDFYQETEKGEWEKIDKTLDNVRGQGKVRLDVYMSNGELFAEPFILEPFKKSALEKSIEKVGNKYVAKYKVGETKDGKDIYLKNTGHTKEAVLSEMTKFEEDLSKYSSKMIRMIAGQDENKTDIKSSELDMIYK</sequence>
<comment type="caution">
    <text evidence="1">The sequence shown here is derived from an EMBL/GenBank/DDBJ whole genome shotgun (WGS) entry which is preliminary data.</text>
</comment>
<dbReference type="EMBL" id="VSIX01000070">
    <property type="protein sequence ID" value="TYB30813.1"/>
    <property type="molecule type" value="Genomic_DNA"/>
</dbReference>
<evidence type="ECO:0000313" key="2">
    <source>
        <dbReference type="Proteomes" id="UP000324143"/>
    </source>
</evidence>
<gene>
    <name evidence="1" type="ORF">FXF47_07320</name>
</gene>
<proteinExistence type="predicted"/>
<evidence type="ECO:0000313" key="1">
    <source>
        <dbReference type="EMBL" id="TYB30813.1"/>
    </source>
</evidence>
<dbReference type="Proteomes" id="UP000324143">
    <property type="component" value="Unassembled WGS sequence"/>
</dbReference>